<name>A0AAD9ICK8_9PEZI</name>
<evidence type="ECO:0000313" key="1">
    <source>
        <dbReference type="EMBL" id="KAK2074981.1"/>
    </source>
</evidence>
<gene>
    <name evidence="1" type="ORF">P8C59_009146</name>
</gene>
<dbReference type="EMBL" id="JAQQPM010000009">
    <property type="protein sequence ID" value="KAK2074981.1"/>
    <property type="molecule type" value="Genomic_DNA"/>
</dbReference>
<accession>A0AAD9ICK8</accession>
<organism evidence="1 2">
    <name type="scientific">Phyllachora maydis</name>
    <dbReference type="NCBI Taxonomy" id="1825666"/>
    <lineage>
        <taxon>Eukaryota</taxon>
        <taxon>Fungi</taxon>
        <taxon>Dikarya</taxon>
        <taxon>Ascomycota</taxon>
        <taxon>Pezizomycotina</taxon>
        <taxon>Sordariomycetes</taxon>
        <taxon>Sordariomycetidae</taxon>
        <taxon>Phyllachorales</taxon>
        <taxon>Phyllachoraceae</taxon>
        <taxon>Phyllachora</taxon>
    </lineage>
</organism>
<dbReference type="AlphaFoldDB" id="A0AAD9ICK8"/>
<sequence>MTCAASSVATEGRLLDALCEELESSPLHRHTIQASLKAQSFPSTHLPTNFSTFRIYGHAANLAMLPISVLQTLSTRMVPGDSPITLRPLISSSGPNTWNSPEWLTPPQYAAENVHFDVAADGTWAQFSGSVSFLVPNAFAEATTSESLNWQENGGTTSSDGLVVFVNTTYTDAKIYSVVLETETSVGDLEAGFLTWEMNMTLSDPNTFRTDATGTWFMLPYNDFQPMTSGSGSDSTGVKMARGAKKKRLSFRCKSWGGLQPGDFRLELNKIARFVYGK</sequence>
<reference evidence="1" key="1">
    <citation type="journal article" date="2023" name="Mol. Plant Microbe Interact.">
        <title>Elucidating the Obligate Nature and Biological Capacity of an Invasive Fungal Corn Pathogen.</title>
        <authorList>
            <person name="MacCready J.S."/>
            <person name="Roggenkamp E.M."/>
            <person name="Gdanetz K."/>
            <person name="Chilvers M.I."/>
        </authorList>
    </citation>
    <scope>NUCLEOTIDE SEQUENCE</scope>
    <source>
        <strain evidence="1">PM02</strain>
    </source>
</reference>
<protein>
    <submittedName>
        <fullName evidence="1">Uncharacterized protein</fullName>
    </submittedName>
</protein>
<keyword evidence="2" id="KW-1185">Reference proteome</keyword>
<evidence type="ECO:0000313" key="2">
    <source>
        <dbReference type="Proteomes" id="UP001217918"/>
    </source>
</evidence>
<dbReference type="Proteomes" id="UP001217918">
    <property type="component" value="Unassembled WGS sequence"/>
</dbReference>
<comment type="caution">
    <text evidence="1">The sequence shown here is derived from an EMBL/GenBank/DDBJ whole genome shotgun (WGS) entry which is preliminary data.</text>
</comment>
<proteinExistence type="predicted"/>